<dbReference type="PANTHER" id="PTHR30028:SF0">
    <property type="entry name" value="PROTEIN ALUMINUM SENSITIVE 3"/>
    <property type="match status" value="1"/>
</dbReference>
<dbReference type="Pfam" id="PF03649">
    <property type="entry name" value="UPF0014"/>
    <property type="match status" value="1"/>
</dbReference>
<evidence type="ECO:0000256" key="1">
    <source>
        <dbReference type="ARBA" id="ARBA00004141"/>
    </source>
</evidence>
<dbReference type="EMBL" id="FWXY01000026">
    <property type="protein sequence ID" value="SMD05679.1"/>
    <property type="molecule type" value="Genomic_DNA"/>
</dbReference>
<evidence type="ECO:0000256" key="4">
    <source>
        <dbReference type="ARBA" id="ARBA00022989"/>
    </source>
</evidence>
<feature type="transmembrane region" description="Helical" evidence="6">
    <location>
        <begin position="65"/>
        <end position="86"/>
    </location>
</feature>
<comment type="subcellular location">
    <subcellularLocation>
        <location evidence="1">Membrane</location>
        <topology evidence="1">Multi-pass membrane protein</topology>
    </subcellularLocation>
</comment>
<comment type="similarity">
    <text evidence="2">Belongs to the UPF0014 family.</text>
</comment>
<feature type="transmembrane region" description="Helical" evidence="6">
    <location>
        <begin position="6"/>
        <end position="28"/>
    </location>
</feature>
<evidence type="ECO:0000313" key="7">
    <source>
        <dbReference type="EMBL" id="SMD05679.1"/>
    </source>
</evidence>
<gene>
    <name evidence="7" type="ORF">SAMN02746065_1263</name>
</gene>
<feature type="transmembrane region" description="Helical" evidence="6">
    <location>
        <begin position="40"/>
        <end position="59"/>
    </location>
</feature>
<dbReference type="RefSeq" id="WP_084071334.1">
    <property type="nucleotide sequence ID" value="NZ_FWXY01000026.1"/>
</dbReference>
<reference evidence="7 8" key="1">
    <citation type="submission" date="2017-04" db="EMBL/GenBank/DDBJ databases">
        <authorList>
            <person name="Afonso C.L."/>
            <person name="Miller P.J."/>
            <person name="Scott M.A."/>
            <person name="Spackman E."/>
            <person name="Goraichik I."/>
            <person name="Dimitrov K.M."/>
            <person name="Suarez D.L."/>
            <person name="Swayne D.E."/>
        </authorList>
    </citation>
    <scope>NUCLEOTIDE SEQUENCE [LARGE SCALE GENOMIC DNA]</scope>
    <source>
        <strain evidence="7 8">DSM 3385</strain>
    </source>
</reference>
<dbReference type="Proteomes" id="UP000192418">
    <property type="component" value="Unassembled WGS sequence"/>
</dbReference>
<dbReference type="GO" id="GO:0005886">
    <property type="term" value="C:plasma membrane"/>
    <property type="evidence" value="ECO:0007669"/>
    <property type="project" value="TreeGrafter"/>
</dbReference>
<dbReference type="InterPro" id="IPR005226">
    <property type="entry name" value="UPF0014_fam"/>
</dbReference>
<evidence type="ECO:0000256" key="2">
    <source>
        <dbReference type="ARBA" id="ARBA00005268"/>
    </source>
</evidence>
<keyword evidence="3 6" id="KW-0812">Transmembrane</keyword>
<dbReference type="STRING" id="1121400.SAMN02746065_1263"/>
<feature type="transmembrane region" description="Helical" evidence="6">
    <location>
        <begin position="127"/>
        <end position="146"/>
    </location>
</feature>
<dbReference type="OrthoDB" id="9791807at2"/>
<sequence>MNNTIQTISLTHLMIAFIPVAVILVILFKWSLNTKSAFYAVSRMLGQLLLVGYFLTYIFDSDNAMIILIILMVMLVSSSWIALRMVKTRRRTLFYNAFFAIALGGGTVLFIISQWVLNLDPWYFPRYMVPLAGMIFSNSMNSVSLAAERLYAELNRSVPLAEARKIALQAALIPIVNSLFAVGLVSIPGMMTGQILSGVSPLIAARYQIMVMCMIFGAAGISAACFLGLAGAGVVASKK</sequence>
<dbReference type="PANTHER" id="PTHR30028">
    <property type="entry name" value="UPF0014 INNER MEMBRANE PROTEIN YBBM-RELATED"/>
    <property type="match status" value="1"/>
</dbReference>
<evidence type="ECO:0000256" key="3">
    <source>
        <dbReference type="ARBA" id="ARBA00022692"/>
    </source>
</evidence>
<evidence type="ECO:0000313" key="8">
    <source>
        <dbReference type="Proteomes" id="UP000192418"/>
    </source>
</evidence>
<evidence type="ECO:0000256" key="6">
    <source>
        <dbReference type="SAM" id="Phobius"/>
    </source>
</evidence>
<organism evidence="7 8">
    <name type="scientific">Desulfocicer vacuolatum DSM 3385</name>
    <dbReference type="NCBI Taxonomy" id="1121400"/>
    <lineage>
        <taxon>Bacteria</taxon>
        <taxon>Pseudomonadati</taxon>
        <taxon>Thermodesulfobacteriota</taxon>
        <taxon>Desulfobacteria</taxon>
        <taxon>Desulfobacterales</taxon>
        <taxon>Desulfobacteraceae</taxon>
        <taxon>Desulfocicer</taxon>
    </lineage>
</organism>
<evidence type="ECO:0000256" key="5">
    <source>
        <dbReference type="ARBA" id="ARBA00023136"/>
    </source>
</evidence>
<dbReference type="AlphaFoldDB" id="A0A1W2E7C1"/>
<feature type="transmembrane region" description="Helical" evidence="6">
    <location>
        <begin position="93"/>
        <end position="115"/>
    </location>
</feature>
<keyword evidence="5 6" id="KW-0472">Membrane</keyword>
<accession>A0A1W2E7C1</accession>
<feature type="transmembrane region" description="Helical" evidence="6">
    <location>
        <begin position="207"/>
        <end position="236"/>
    </location>
</feature>
<keyword evidence="8" id="KW-1185">Reference proteome</keyword>
<name>A0A1W2E7C1_9BACT</name>
<keyword evidence="4 6" id="KW-1133">Transmembrane helix</keyword>
<proteinExistence type="inferred from homology"/>
<feature type="transmembrane region" description="Helical" evidence="6">
    <location>
        <begin position="166"/>
        <end position="187"/>
    </location>
</feature>
<protein>
    <submittedName>
        <fullName evidence="7">Putative ABC transport system permease protein</fullName>
    </submittedName>
</protein>